<dbReference type="InterPro" id="IPR023032">
    <property type="entry name" value="tRNA_MAMT_biosynth_bifunc_MnmC"/>
</dbReference>
<dbReference type="PANTHER" id="PTHR13847:SF283">
    <property type="entry name" value="TRNA 5-METHYLAMINOMETHYL-2-THIOURIDINE BIOSYNTHESIS BIFUNCTIONAL PROTEIN MNMC"/>
    <property type="match status" value="1"/>
</dbReference>
<proteinExistence type="inferred from homology"/>
<evidence type="ECO:0000256" key="5">
    <source>
        <dbReference type="ARBA" id="ARBA00022691"/>
    </source>
</evidence>
<keyword evidence="3 10" id="KW-0285">Flavoprotein</keyword>
<comment type="similarity">
    <text evidence="10">In the C-terminal section; belongs to the DAO family.</text>
</comment>
<dbReference type="InterPro" id="IPR008471">
    <property type="entry name" value="MnmC-like_methylTransf"/>
</dbReference>
<name>A0ABS8C051_9ALTE</name>
<comment type="caution">
    <text evidence="13">The sequence shown here is derived from an EMBL/GenBank/DDBJ whole genome shotgun (WGS) entry which is preliminary data.</text>
</comment>
<gene>
    <name evidence="10 13" type="primary">mnmC</name>
    <name evidence="13" type="ORF">JAO78_002515</name>
</gene>
<dbReference type="InterPro" id="IPR006076">
    <property type="entry name" value="FAD-dep_OxRdtase"/>
</dbReference>
<keyword evidence="4 10" id="KW-0808">Transferase</keyword>
<dbReference type="RefSeq" id="WP_226749771.1">
    <property type="nucleotide sequence ID" value="NZ_JAEINI020000001.1"/>
</dbReference>
<dbReference type="InterPro" id="IPR047785">
    <property type="entry name" value="tRNA_MNMC2"/>
</dbReference>
<reference evidence="13 14" key="1">
    <citation type="submission" date="2021-10" db="EMBL/GenBank/DDBJ databases">
        <title>Alishewanella koreense sp. nov. isolated from seawater of southwestern coast in South Korea and the proposal for the reclassification of Rheinheimera perlucida and Rheinheimera tuosuensis as Arsukibacterium perlucida and Arsukibacterium tuosuensis.</title>
        <authorList>
            <person name="Kim K.H."/>
            <person name="Ruan W."/>
            <person name="Kim K.R."/>
            <person name="Baek J.H."/>
            <person name="Jeon C.O."/>
        </authorList>
    </citation>
    <scope>NUCLEOTIDE SEQUENCE [LARGE SCALE GENOMIC DNA]</scope>
    <source>
        <strain evidence="13 14">16-MA</strain>
    </source>
</reference>
<evidence type="ECO:0000256" key="7">
    <source>
        <dbReference type="ARBA" id="ARBA00022827"/>
    </source>
</evidence>
<dbReference type="EC" id="1.5.-.-" evidence="10"/>
<dbReference type="Gene3D" id="3.50.50.60">
    <property type="entry name" value="FAD/NAD(P)-binding domain"/>
    <property type="match status" value="1"/>
</dbReference>
<dbReference type="InterPro" id="IPR029063">
    <property type="entry name" value="SAM-dependent_MTases_sf"/>
</dbReference>
<keyword evidence="1 10" id="KW-0963">Cytoplasm</keyword>
<dbReference type="Pfam" id="PF05430">
    <property type="entry name" value="Methyltransf_30"/>
    <property type="match status" value="1"/>
</dbReference>
<evidence type="ECO:0000256" key="6">
    <source>
        <dbReference type="ARBA" id="ARBA00022694"/>
    </source>
</evidence>
<evidence type="ECO:0000313" key="14">
    <source>
        <dbReference type="Proteomes" id="UP000633814"/>
    </source>
</evidence>
<dbReference type="NCBIfam" id="NF033855">
    <property type="entry name" value="tRNA_MNMC2"/>
    <property type="match status" value="1"/>
</dbReference>
<keyword evidence="7 10" id="KW-0274">FAD</keyword>
<dbReference type="Proteomes" id="UP000633814">
    <property type="component" value="Unassembled WGS sequence"/>
</dbReference>
<feature type="region of interest" description="tRNA (mnm(5)s(2)U34)-methyltransferase" evidence="10">
    <location>
        <begin position="1"/>
        <end position="241"/>
    </location>
</feature>
<dbReference type="Gene3D" id="3.30.9.10">
    <property type="entry name" value="D-Amino Acid Oxidase, subunit A, domain 2"/>
    <property type="match status" value="1"/>
</dbReference>
<evidence type="ECO:0000259" key="11">
    <source>
        <dbReference type="Pfam" id="PF01266"/>
    </source>
</evidence>
<keyword evidence="6 10" id="KW-0819">tRNA processing</keyword>
<comment type="subcellular location">
    <subcellularLocation>
        <location evidence="10">Cytoplasm</location>
    </subcellularLocation>
</comment>
<dbReference type="InterPro" id="IPR017610">
    <property type="entry name" value="tRNA_S-uridine_synth_MnmC_C"/>
</dbReference>
<accession>A0ABS8C051</accession>
<comment type="function">
    <text evidence="10">Catalyzes the last two steps in the biosynthesis of 5-methylaminomethyl-2-thiouridine (mnm(5)s(2)U) at the wobble position (U34) in tRNA. Catalyzes the FAD-dependent demodification of cmnm(5)s(2)U34 to nm(5)s(2)U34, followed by the transfer of a methyl group from S-adenosyl-L-methionine to nm(5)s(2)U34, to form mnm(5)s(2)U34.</text>
</comment>
<sequence length="628" mass="68651">MQPLSNARIHFNQQGAPVASDFEDIYFSDEGGLGETDYVFLQQNGLPERWLQQSKTYFHVLETGFGTGANFLVCWQRFQQFRAQNPSAPCQRLYFSSVEKFPISATDLQKALACHHELAEFSQALLKAYPPAVAGCHRLVFAEGQVILDLWLGDANDLLPQFPTDHQVDAIFLDGFAPSKNPEMWQVSLFEQLFRLAAPECTLATFTCAGIVKRGLQQAGFQIKKVKGYGRKREMLTATVPTERQLEKTHSISQRAAAISHITIIGGGLAALCSADALLKRGIKVQLLCADADVAQRASHNRQGALYPNLTVQPTVASLLHCHAFHYAKQFYQHYHALGLDFPLQFCGMLHLATTTHLATRQQKMAAKASWPNDLVNFVDAAKASTLAGIALQHSGIFLPTAGWLGPQAFCQAMLAHLQQQQGFEVRFNCDVTALHSLATGWQIETADHTYNAQHLLVATGADIGQLAPLAALPVNRVRGQVSHVQAPEISQLRTVICHKGYLTPAWQGEHSVGATFDRDGQIAQTTTEDDQQNIAELQQQLGQPAWSSAITAISAKAAFRATVPDRLPIVGQMAALKNLWVMTGLGARGLLYAPLLAELLACQLAAEPLPQGSHAIAQLAANRFNKG</sequence>
<organism evidence="13 14">
    <name type="scientific">Alishewanella maricola</name>
    <dbReference type="NCBI Taxonomy" id="2795740"/>
    <lineage>
        <taxon>Bacteria</taxon>
        <taxon>Pseudomonadati</taxon>
        <taxon>Pseudomonadota</taxon>
        <taxon>Gammaproteobacteria</taxon>
        <taxon>Alteromonadales</taxon>
        <taxon>Alteromonadaceae</taxon>
        <taxon>Alishewanella</taxon>
    </lineage>
</organism>
<keyword evidence="9 10" id="KW-0511">Multifunctional enzyme</keyword>
<comment type="cofactor">
    <cofactor evidence="10">
        <name>FAD</name>
        <dbReference type="ChEBI" id="CHEBI:57692"/>
    </cofactor>
</comment>
<evidence type="ECO:0000256" key="10">
    <source>
        <dbReference type="HAMAP-Rule" id="MF_01102"/>
    </source>
</evidence>
<dbReference type="EMBL" id="JAEINI020000001">
    <property type="protein sequence ID" value="MCB5225685.1"/>
    <property type="molecule type" value="Genomic_DNA"/>
</dbReference>
<dbReference type="NCBIfam" id="NF002481">
    <property type="entry name" value="PRK01747.1-2"/>
    <property type="match status" value="1"/>
</dbReference>
<comment type="catalytic activity">
    <reaction evidence="10">
        <text>5-aminomethyl-2-thiouridine(34) in tRNA + S-adenosyl-L-methionine = 5-methylaminomethyl-2-thiouridine(34) in tRNA + S-adenosyl-L-homocysteine + H(+)</text>
        <dbReference type="Rhea" id="RHEA:19569"/>
        <dbReference type="Rhea" id="RHEA-COMP:10195"/>
        <dbReference type="Rhea" id="RHEA-COMP:10197"/>
        <dbReference type="ChEBI" id="CHEBI:15378"/>
        <dbReference type="ChEBI" id="CHEBI:57856"/>
        <dbReference type="ChEBI" id="CHEBI:59789"/>
        <dbReference type="ChEBI" id="CHEBI:74454"/>
        <dbReference type="ChEBI" id="CHEBI:74455"/>
        <dbReference type="EC" id="2.1.1.61"/>
    </reaction>
</comment>
<keyword evidence="8 10" id="KW-0560">Oxidoreductase</keyword>
<dbReference type="EC" id="2.1.1.61" evidence="10"/>
<evidence type="ECO:0000256" key="1">
    <source>
        <dbReference type="ARBA" id="ARBA00022490"/>
    </source>
</evidence>
<evidence type="ECO:0000259" key="12">
    <source>
        <dbReference type="Pfam" id="PF05430"/>
    </source>
</evidence>
<protein>
    <recommendedName>
        <fullName evidence="10">tRNA 5-methylaminomethyl-2-thiouridine biosynthesis bifunctional protein MnmC</fullName>
        <shortName evidence="10">tRNA mnm(5)s(2)U biosynthesis bifunctional protein</shortName>
    </recommendedName>
    <domain>
        <recommendedName>
            <fullName evidence="10">tRNA (mnm(5)s(2)U34)-methyltransferase</fullName>
            <ecNumber evidence="10">2.1.1.61</ecNumber>
        </recommendedName>
    </domain>
    <domain>
        <recommendedName>
            <fullName evidence="10">FAD-dependent cmnm(5)s(2)U34 oxidoreductase</fullName>
            <ecNumber evidence="10">1.5.-.-</ecNumber>
        </recommendedName>
    </domain>
</protein>
<evidence type="ECO:0000256" key="9">
    <source>
        <dbReference type="ARBA" id="ARBA00023268"/>
    </source>
</evidence>
<keyword evidence="5 10" id="KW-0949">S-adenosyl-L-methionine</keyword>
<keyword evidence="2 10" id="KW-0489">Methyltransferase</keyword>
<evidence type="ECO:0000256" key="3">
    <source>
        <dbReference type="ARBA" id="ARBA00022630"/>
    </source>
</evidence>
<dbReference type="Gene3D" id="3.40.50.150">
    <property type="entry name" value="Vaccinia Virus protein VP39"/>
    <property type="match status" value="1"/>
</dbReference>
<dbReference type="NCBIfam" id="TIGR03197">
    <property type="entry name" value="MnmC_Cterm"/>
    <property type="match status" value="1"/>
</dbReference>
<dbReference type="SUPFAM" id="SSF53335">
    <property type="entry name" value="S-adenosyl-L-methionine-dependent methyltransferases"/>
    <property type="match status" value="1"/>
</dbReference>
<evidence type="ECO:0000256" key="2">
    <source>
        <dbReference type="ARBA" id="ARBA00022603"/>
    </source>
</evidence>
<dbReference type="HAMAP" id="MF_01102">
    <property type="entry name" value="MnmC"/>
    <property type="match status" value="1"/>
</dbReference>
<dbReference type="InterPro" id="IPR036188">
    <property type="entry name" value="FAD/NAD-bd_sf"/>
</dbReference>
<dbReference type="SUPFAM" id="SSF51905">
    <property type="entry name" value="FAD/NAD(P)-binding domain"/>
    <property type="match status" value="1"/>
</dbReference>
<evidence type="ECO:0000256" key="8">
    <source>
        <dbReference type="ARBA" id="ARBA00023002"/>
    </source>
</evidence>
<comment type="similarity">
    <text evidence="10">In the N-terminal section; belongs to the methyltransferase superfamily. tRNA (mnm(5)s(2)U34)-methyltransferase family.</text>
</comment>
<dbReference type="Pfam" id="PF01266">
    <property type="entry name" value="DAO"/>
    <property type="match status" value="1"/>
</dbReference>
<feature type="domain" description="MnmC-like methyltransferase" evidence="12">
    <location>
        <begin position="116"/>
        <end position="239"/>
    </location>
</feature>
<evidence type="ECO:0000256" key="4">
    <source>
        <dbReference type="ARBA" id="ARBA00022679"/>
    </source>
</evidence>
<feature type="domain" description="FAD dependent oxidoreductase" evidence="11">
    <location>
        <begin position="262"/>
        <end position="602"/>
    </location>
</feature>
<keyword evidence="14" id="KW-1185">Reference proteome</keyword>
<feature type="region of interest" description="FAD-dependent cmnm(5)s(2)U34 oxidoreductase" evidence="10">
    <location>
        <begin position="265"/>
        <end position="628"/>
    </location>
</feature>
<evidence type="ECO:0000313" key="13">
    <source>
        <dbReference type="EMBL" id="MCB5225685.1"/>
    </source>
</evidence>
<dbReference type="PANTHER" id="PTHR13847">
    <property type="entry name" value="SARCOSINE DEHYDROGENASE-RELATED"/>
    <property type="match status" value="1"/>
</dbReference>